<dbReference type="EMBL" id="ANIX01002934">
    <property type="protein sequence ID" value="ETP09410.1"/>
    <property type="molecule type" value="Genomic_DNA"/>
</dbReference>
<dbReference type="AlphaFoldDB" id="W2WFN1"/>
<dbReference type="Proteomes" id="UP000018958">
    <property type="component" value="Unassembled WGS sequence"/>
</dbReference>
<comment type="caution">
    <text evidence="1">The sequence shown here is derived from an EMBL/GenBank/DDBJ whole genome shotgun (WGS) entry which is preliminary data.</text>
</comment>
<gene>
    <name evidence="1" type="ORF">F441_14724</name>
</gene>
<proteinExistence type="predicted"/>
<organism evidence="1 2">
    <name type="scientific">Phytophthora nicotianae CJ01A1</name>
    <dbReference type="NCBI Taxonomy" id="1317063"/>
    <lineage>
        <taxon>Eukaryota</taxon>
        <taxon>Sar</taxon>
        <taxon>Stramenopiles</taxon>
        <taxon>Oomycota</taxon>
        <taxon>Peronosporomycetes</taxon>
        <taxon>Peronosporales</taxon>
        <taxon>Peronosporaceae</taxon>
        <taxon>Phytophthora</taxon>
    </lineage>
</organism>
<accession>W2WFN1</accession>
<evidence type="ECO:0000313" key="2">
    <source>
        <dbReference type="Proteomes" id="UP000018958"/>
    </source>
</evidence>
<sequence length="86" mass="9850">MSETKEGLVKFAECVPFDDFKVIYYARFQWNVSNQRGAKFAVEGYHPGPGLVQVRLIRLRQLATVSTNWKGERRRSLKVAATTFIA</sequence>
<evidence type="ECO:0000313" key="1">
    <source>
        <dbReference type="EMBL" id="ETP09410.1"/>
    </source>
</evidence>
<name>W2WFN1_PHYNI</name>
<reference evidence="1 2" key="1">
    <citation type="submission" date="2013-11" db="EMBL/GenBank/DDBJ databases">
        <title>The Genome Sequence of Phytophthora parasitica CJ01A1.</title>
        <authorList>
            <consortium name="The Broad Institute Genomics Platform"/>
            <person name="Russ C."/>
            <person name="Tyler B."/>
            <person name="Panabieres F."/>
            <person name="Shan W."/>
            <person name="Tripathy S."/>
            <person name="Grunwald N."/>
            <person name="Machado M."/>
            <person name="Johnson C.S."/>
            <person name="Walker B."/>
            <person name="Young S.K."/>
            <person name="Zeng Q."/>
            <person name="Gargeya S."/>
            <person name="Fitzgerald M."/>
            <person name="Haas B."/>
            <person name="Abouelleil A."/>
            <person name="Allen A.W."/>
            <person name="Alvarado L."/>
            <person name="Arachchi H.M."/>
            <person name="Berlin A.M."/>
            <person name="Chapman S.B."/>
            <person name="Gainer-Dewar J."/>
            <person name="Goldberg J."/>
            <person name="Griggs A."/>
            <person name="Gujja S."/>
            <person name="Hansen M."/>
            <person name="Howarth C."/>
            <person name="Imamovic A."/>
            <person name="Ireland A."/>
            <person name="Larimer J."/>
            <person name="McCowan C."/>
            <person name="Murphy C."/>
            <person name="Pearson M."/>
            <person name="Poon T.W."/>
            <person name="Priest M."/>
            <person name="Roberts A."/>
            <person name="Saif S."/>
            <person name="Shea T."/>
            <person name="Sisk P."/>
            <person name="Sykes S."/>
            <person name="Wortman J."/>
            <person name="Nusbaum C."/>
            <person name="Birren B."/>
        </authorList>
    </citation>
    <scope>NUCLEOTIDE SEQUENCE [LARGE SCALE GENOMIC DNA]</scope>
    <source>
        <strain evidence="1 2">CJ01A1</strain>
    </source>
</reference>
<protein>
    <submittedName>
        <fullName evidence="1">Uncharacterized protein</fullName>
    </submittedName>
</protein>